<feature type="compositionally biased region" description="Basic and acidic residues" evidence="1">
    <location>
        <begin position="65"/>
        <end position="83"/>
    </location>
</feature>
<sequence length="226" mass="24742">MTDRETRSKPKKTVIGSFLGRLSRSKSRGAEVVDRKKDTSTNENPKPPVPSSRSDGNIKSVNNRRSSETTSHRDKATSEHDLHAISSTKPTRSLAPTSGVPTGAQSETDLRFVTSRDTHKCVPLNEPFGFSDKSPRAFMSENDLSSGASADFPEVQRTPSYLRISCALNGYTRSPKADLTPKAPTVLGESLVERTEDAILGTFGLKRTVLSSKFIFFLAQQGCLRH</sequence>
<gene>
    <name evidence="2" type="ORF">CAEBREN_08650</name>
</gene>
<organism evidence="3">
    <name type="scientific">Caenorhabditis brenneri</name>
    <name type="common">Nematode worm</name>
    <dbReference type="NCBI Taxonomy" id="135651"/>
    <lineage>
        <taxon>Eukaryota</taxon>
        <taxon>Metazoa</taxon>
        <taxon>Ecdysozoa</taxon>
        <taxon>Nematoda</taxon>
        <taxon>Chromadorea</taxon>
        <taxon>Rhabditida</taxon>
        <taxon>Rhabditina</taxon>
        <taxon>Rhabditomorpha</taxon>
        <taxon>Rhabditoidea</taxon>
        <taxon>Rhabditidae</taxon>
        <taxon>Peloderinae</taxon>
        <taxon>Caenorhabditis</taxon>
    </lineage>
</organism>
<dbReference type="AlphaFoldDB" id="G0MPQ5"/>
<protein>
    <submittedName>
        <fullName evidence="2">Uncharacterized protein</fullName>
    </submittedName>
</protein>
<proteinExistence type="predicted"/>
<keyword evidence="3" id="KW-1185">Reference proteome</keyword>
<evidence type="ECO:0000256" key="1">
    <source>
        <dbReference type="SAM" id="MobiDB-lite"/>
    </source>
</evidence>
<dbReference type="OrthoDB" id="10036956at2759"/>
<reference evidence="3" key="1">
    <citation type="submission" date="2011-07" db="EMBL/GenBank/DDBJ databases">
        <authorList>
            <consortium name="Caenorhabditis brenneri Sequencing and Analysis Consortium"/>
            <person name="Wilson R.K."/>
        </authorList>
    </citation>
    <scope>NUCLEOTIDE SEQUENCE [LARGE SCALE GENOMIC DNA]</scope>
    <source>
        <strain evidence="3">PB2801</strain>
    </source>
</reference>
<dbReference type="InParanoid" id="G0MPQ5"/>
<evidence type="ECO:0000313" key="2">
    <source>
        <dbReference type="EMBL" id="EGT39869.1"/>
    </source>
</evidence>
<name>G0MPQ5_CAEBE</name>
<evidence type="ECO:0000313" key="3">
    <source>
        <dbReference type="Proteomes" id="UP000008068"/>
    </source>
</evidence>
<dbReference type="Proteomes" id="UP000008068">
    <property type="component" value="Unassembled WGS sequence"/>
</dbReference>
<dbReference type="HOGENOM" id="CLU_1225721_0_0_1"/>
<dbReference type="EMBL" id="GL379805">
    <property type="protein sequence ID" value="EGT39869.1"/>
    <property type="molecule type" value="Genomic_DNA"/>
</dbReference>
<accession>G0MPQ5</accession>
<feature type="compositionally biased region" description="Polar residues" evidence="1">
    <location>
        <begin position="51"/>
        <end position="64"/>
    </location>
</feature>
<feature type="compositionally biased region" description="Polar residues" evidence="1">
    <location>
        <begin position="85"/>
        <end position="107"/>
    </location>
</feature>
<feature type="compositionally biased region" description="Basic and acidic residues" evidence="1">
    <location>
        <begin position="28"/>
        <end position="40"/>
    </location>
</feature>
<dbReference type="STRING" id="135651.G0MPQ5"/>
<feature type="region of interest" description="Disordered" evidence="1">
    <location>
        <begin position="1"/>
        <end position="109"/>
    </location>
</feature>
<dbReference type="eggNOG" id="ENOG502TFEZ">
    <property type="taxonomic scope" value="Eukaryota"/>
</dbReference>